<proteinExistence type="predicted"/>
<dbReference type="Proteomes" id="UP000555564">
    <property type="component" value="Unassembled WGS sequence"/>
</dbReference>
<dbReference type="Gene3D" id="3.40.50.1580">
    <property type="entry name" value="Nucleoside phosphorylase domain"/>
    <property type="match status" value="1"/>
</dbReference>
<feature type="domain" description="Nucleoside phosphorylase" evidence="1">
    <location>
        <begin position="48"/>
        <end position="289"/>
    </location>
</feature>
<dbReference type="EMBL" id="JACHIU010000001">
    <property type="protein sequence ID" value="MBB6474964.1"/>
    <property type="molecule type" value="Genomic_DNA"/>
</dbReference>
<dbReference type="AlphaFoldDB" id="A0A7X0M9E2"/>
<dbReference type="GO" id="GO:0008782">
    <property type="term" value="F:adenosylhomocysteine nucleosidase activity"/>
    <property type="evidence" value="ECO:0007669"/>
    <property type="project" value="UniProtKB-EC"/>
</dbReference>
<gene>
    <name evidence="2" type="ORF">BJ992_004395</name>
</gene>
<dbReference type="RefSeq" id="WP_184983927.1">
    <property type="nucleotide sequence ID" value="NZ_BAAALO010000002.1"/>
</dbReference>
<dbReference type="PANTHER" id="PTHR46832:SF1">
    <property type="entry name" value="5'-METHYLTHIOADENOSINE_S-ADENOSYLHOMOCYSTEINE NUCLEOSIDASE"/>
    <property type="match status" value="1"/>
</dbReference>
<keyword evidence="2" id="KW-0378">Hydrolase</keyword>
<dbReference type="Pfam" id="PF01048">
    <property type="entry name" value="PNP_UDP_1"/>
    <property type="match status" value="1"/>
</dbReference>
<dbReference type="InterPro" id="IPR000845">
    <property type="entry name" value="Nucleoside_phosphorylase_d"/>
</dbReference>
<keyword evidence="3" id="KW-1185">Reference proteome</keyword>
<organism evidence="2 3">
    <name type="scientific">Sphaerisporangium rubeum</name>
    <dbReference type="NCBI Taxonomy" id="321317"/>
    <lineage>
        <taxon>Bacteria</taxon>
        <taxon>Bacillati</taxon>
        <taxon>Actinomycetota</taxon>
        <taxon>Actinomycetes</taxon>
        <taxon>Streptosporangiales</taxon>
        <taxon>Streptosporangiaceae</taxon>
        <taxon>Sphaerisporangium</taxon>
    </lineage>
</organism>
<dbReference type="PANTHER" id="PTHR46832">
    <property type="entry name" value="5'-METHYLTHIOADENOSINE/S-ADENOSYLHOMOCYSTEINE NUCLEOSIDASE"/>
    <property type="match status" value="1"/>
</dbReference>
<dbReference type="GO" id="GO:0005829">
    <property type="term" value="C:cytosol"/>
    <property type="evidence" value="ECO:0007669"/>
    <property type="project" value="TreeGrafter"/>
</dbReference>
<evidence type="ECO:0000259" key="1">
    <source>
        <dbReference type="Pfam" id="PF01048"/>
    </source>
</evidence>
<comment type="caution">
    <text evidence="2">The sequence shown here is derived from an EMBL/GenBank/DDBJ whole genome shotgun (WGS) entry which is preliminary data.</text>
</comment>
<name>A0A7X0M9E2_9ACTN</name>
<sequence>MRGDVNNSGIMTTGGRTTVTNSAVGTGAVLHISSGGSGGQDETRKADVGVITALPVELRAVRDVLGLKRVTGTEIAFHEGDVEVRGRITRVVALRAVSPGQRSTVAAFSDLRQHYSPAVVVLTGIGGGIHPTVGLGDVVVATHVVYYDARKETPDGTRHRGEGPAAPASVVRAVNSFFDDHEVPAALQVTAPDGVTRSFTVSTGPIGSGEAVITDSRSPIREFVQTYNDKTCAVETEAGGLVQAFYEQSGPGKVGGWLVVRGISDHADAGKSDEPQAVAARHAAEVLRRLLPYLPTGRPAVGD</sequence>
<protein>
    <submittedName>
        <fullName evidence="2">Adenosylhomocysteine nucleosidase</fullName>
        <ecNumber evidence="2">3.2.2.9</ecNumber>
    </submittedName>
</protein>
<dbReference type="GO" id="GO:0008930">
    <property type="term" value="F:methylthioadenosine nucleosidase activity"/>
    <property type="evidence" value="ECO:0007669"/>
    <property type="project" value="TreeGrafter"/>
</dbReference>
<dbReference type="InterPro" id="IPR035994">
    <property type="entry name" value="Nucleoside_phosphorylase_sf"/>
</dbReference>
<evidence type="ECO:0000313" key="2">
    <source>
        <dbReference type="EMBL" id="MBB6474964.1"/>
    </source>
</evidence>
<accession>A0A7X0M9E2</accession>
<dbReference type="GO" id="GO:0019284">
    <property type="term" value="P:L-methionine salvage from S-adenosylmethionine"/>
    <property type="evidence" value="ECO:0007669"/>
    <property type="project" value="TreeGrafter"/>
</dbReference>
<reference evidence="2 3" key="1">
    <citation type="submission" date="2020-08" db="EMBL/GenBank/DDBJ databases">
        <title>Sequencing the genomes of 1000 actinobacteria strains.</title>
        <authorList>
            <person name="Klenk H.-P."/>
        </authorList>
    </citation>
    <scope>NUCLEOTIDE SEQUENCE [LARGE SCALE GENOMIC DNA]</scope>
    <source>
        <strain evidence="2 3">DSM 44936</strain>
    </source>
</reference>
<dbReference type="SUPFAM" id="SSF53167">
    <property type="entry name" value="Purine and uridine phosphorylases"/>
    <property type="match status" value="1"/>
</dbReference>
<keyword evidence="2" id="KW-0326">Glycosidase</keyword>
<dbReference type="EC" id="3.2.2.9" evidence="2"/>
<evidence type="ECO:0000313" key="3">
    <source>
        <dbReference type="Proteomes" id="UP000555564"/>
    </source>
</evidence>
<dbReference type="GO" id="GO:0009116">
    <property type="term" value="P:nucleoside metabolic process"/>
    <property type="evidence" value="ECO:0007669"/>
    <property type="project" value="InterPro"/>
</dbReference>